<evidence type="ECO:0000313" key="2">
    <source>
        <dbReference type="Proteomes" id="UP001558632"/>
    </source>
</evidence>
<evidence type="ECO:0000313" key="1">
    <source>
        <dbReference type="EMBL" id="KAL1238341.1"/>
    </source>
</evidence>
<proteinExistence type="predicted"/>
<dbReference type="EMBL" id="JBEUSY010000319">
    <property type="protein sequence ID" value="KAL1238341.1"/>
    <property type="molecule type" value="Genomic_DNA"/>
</dbReference>
<name>A0ABR3KHA5_TRISP</name>
<accession>A0ABR3KHA5</accession>
<organism evidence="1 2">
    <name type="scientific">Trichinella spiralis</name>
    <name type="common">Trichina worm</name>
    <dbReference type="NCBI Taxonomy" id="6334"/>
    <lineage>
        <taxon>Eukaryota</taxon>
        <taxon>Metazoa</taxon>
        <taxon>Ecdysozoa</taxon>
        <taxon>Nematoda</taxon>
        <taxon>Enoplea</taxon>
        <taxon>Dorylaimia</taxon>
        <taxon>Trichinellida</taxon>
        <taxon>Trichinellidae</taxon>
        <taxon>Trichinella</taxon>
    </lineage>
</organism>
<protein>
    <submittedName>
        <fullName evidence="1">8protein in POL 3'region</fullName>
    </submittedName>
</protein>
<dbReference type="Proteomes" id="UP001558632">
    <property type="component" value="Unassembled WGS sequence"/>
</dbReference>
<gene>
    <name evidence="1" type="ORF">TSPI_10731</name>
</gene>
<reference evidence="1 2" key="1">
    <citation type="submission" date="2024-07" db="EMBL/GenBank/DDBJ databases">
        <title>Enhanced genomic and transcriptomic resources for Trichinella pseudospiralis and T. spiralis underpin the discovery of pronounced molecular differences between stages and species.</title>
        <authorList>
            <person name="Pasi K.K."/>
            <person name="La Rosa G."/>
            <person name="Gomez-Morales M.A."/>
            <person name="Tosini F."/>
            <person name="Sumanam S."/>
            <person name="Young N.D."/>
            <person name="Chang B.C."/>
            <person name="Robin G.B."/>
        </authorList>
    </citation>
    <scope>NUCLEOTIDE SEQUENCE [LARGE SCALE GENOMIC DNA]</scope>
    <source>
        <strain evidence="1">ISS534</strain>
    </source>
</reference>
<keyword evidence="2" id="KW-1185">Reference proteome</keyword>
<sequence>MRRKYSKCIHRSDRGRKTTLFEDTKRRAKSHCLILTKVGLFLLWSFKRFTAHKTFIEMPIAET</sequence>
<comment type="caution">
    <text evidence="1">The sequence shown here is derived from an EMBL/GenBank/DDBJ whole genome shotgun (WGS) entry which is preliminary data.</text>
</comment>